<accession>A0A5M6CN86</accession>
<sequence length="265" mass="30254">MNQHDFTLREVEVTRYITPLREGGSMPAIVSCSDDFLYVLKFKGAGQGRKALVAEVIGAAITRLVGLRIPELVIADLNEDFARAEADEEIQDLIKFSVGINLGMHYLKGAITFDRNVTKISAEEANKVVWLDAFLMNVDRTVRNTNMLIWQKELWMIDNGAALYFHHSWDNWQEMALKPFVQIKDHVLLPEADNVTDVNTKMKSILTERVFESILGSIPDEWLTDEAMNLSANDSRKVYVQFLMNRINHSDNFINQVAHARENLI</sequence>
<proteinExistence type="predicted"/>
<reference evidence="2 3" key="1">
    <citation type="submission" date="2019-09" db="EMBL/GenBank/DDBJ databases">
        <title>Genome sequence and assembly of Taibaiella sp.</title>
        <authorList>
            <person name="Chhetri G."/>
        </authorList>
    </citation>
    <scope>NUCLEOTIDE SEQUENCE [LARGE SCALE GENOMIC DNA]</scope>
    <source>
        <strain evidence="2 3">KVB11</strain>
    </source>
</reference>
<dbReference type="EMBL" id="VWSH01000001">
    <property type="protein sequence ID" value="KAA5536604.1"/>
    <property type="molecule type" value="Genomic_DNA"/>
</dbReference>
<dbReference type="InterPro" id="IPR046748">
    <property type="entry name" value="HipA_2"/>
</dbReference>
<keyword evidence="3" id="KW-1185">Reference proteome</keyword>
<name>A0A5M6CN86_9BACT</name>
<keyword evidence="2" id="KW-0032">Aminotransferase</keyword>
<comment type="caution">
    <text evidence="2">The sequence shown here is derived from an EMBL/GenBank/DDBJ whole genome shotgun (WGS) entry which is preliminary data.</text>
</comment>
<dbReference type="RefSeq" id="WP_150031181.1">
    <property type="nucleotide sequence ID" value="NZ_VWSH01000001.1"/>
</dbReference>
<feature type="domain" description="HipA-like kinase" evidence="1">
    <location>
        <begin position="17"/>
        <end position="250"/>
    </location>
</feature>
<evidence type="ECO:0000313" key="3">
    <source>
        <dbReference type="Proteomes" id="UP000323632"/>
    </source>
</evidence>
<evidence type="ECO:0000313" key="2">
    <source>
        <dbReference type="EMBL" id="KAA5536604.1"/>
    </source>
</evidence>
<dbReference type="Proteomes" id="UP000323632">
    <property type="component" value="Unassembled WGS sequence"/>
</dbReference>
<organism evidence="2 3">
    <name type="scientific">Taibaiella lutea</name>
    <dbReference type="NCBI Taxonomy" id="2608001"/>
    <lineage>
        <taxon>Bacteria</taxon>
        <taxon>Pseudomonadati</taxon>
        <taxon>Bacteroidota</taxon>
        <taxon>Chitinophagia</taxon>
        <taxon>Chitinophagales</taxon>
        <taxon>Chitinophagaceae</taxon>
        <taxon>Taibaiella</taxon>
    </lineage>
</organism>
<protein>
    <submittedName>
        <fullName evidence="2">Aminotransferase class I and II</fullName>
    </submittedName>
</protein>
<evidence type="ECO:0000259" key="1">
    <source>
        <dbReference type="Pfam" id="PF20613"/>
    </source>
</evidence>
<dbReference type="AlphaFoldDB" id="A0A5M6CN86"/>
<keyword evidence="2" id="KW-0808">Transferase</keyword>
<dbReference type="Pfam" id="PF20613">
    <property type="entry name" value="HipA_2"/>
    <property type="match status" value="1"/>
</dbReference>
<dbReference type="GO" id="GO:0008483">
    <property type="term" value="F:transaminase activity"/>
    <property type="evidence" value="ECO:0007669"/>
    <property type="project" value="UniProtKB-KW"/>
</dbReference>
<gene>
    <name evidence="2" type="ORF">F0919_02735</name>
</gene>